<dbReference type="InterPro" id="IPR029058">
    <property type="entry name" value="AB_hydrolase_fold"/>
</dbReference>
<evidence type="ECO:0000313" key="3">
    <source>
        <dbReference type="EMBL" id="KAK6537206.1"/>
    </source>
</evidence>
<dbReference type="PANTHER" id="PTHR45763:SF46">
    <property type="entry name" value="AB HYDROLASE-1 DOMAIN-CONTAINING PROTEIN"/>
    <property type="match status" value="1"/>
</dbReference>
<feature type="domain" description="AB hydrolase-1" evidence="2">
    <location>
        <begin position="66"/>
        <end position="337"/>
    </location>
</feature>
<dbReference type="Pfam" id="PF00561">
    <property type="entry name" value="Abhydrolase_1"/>
    <property type="match status" value="1"/>
</dbReference>
<evidence type="ECO:0000259" key="2">
    <source>
        <dbReference type="Pfam" id="PF00561"/>
    </source>
</evidence>
<proteinExistence type="predicted"/>
<dbReference type="InterPro" id="IPR000073">
    <property type="entry name" value="AB_hydrolase_1"/>
</dbReference>
<accession>A0AAV9X6D3</accession>
<name>A0AAV9X6D3_9PEZI</name>
<dbReference type="PANTHER" id="PTHR45763">
    <property type="entry name" value="HYDROLASE, ALPHA/BETA FOLD FAMILY PROTEIN, EXPRESSED-RELATED"/>
    <property type="match status" value="1"/>
</dbReference>
<protein>
    <recommendedName>
        <fullName evidence="2">AB hydrolase-1 domain-containing protein</fullName>
    </recommendedName>
</protein>
<dbReference type="AlphaFoldDB" id="A0AAV9X6D3"/>
<dbReference type="SUPFAM" id="SSF53474">
    <property type="entry name" value="alpha/beta-Hydrolases"/>
    <property type="match status" value="1"/>
</dbReference>
<evidence type="ECO:0000313" key="4">
    <source>
        <dbReference type="Proteomes" id="UP001365542"/>
    </source>
</evidence>
<keyword evidence="4" id="KW-1185">Reference proteome</keyword>
<organism evidence="3 4">
    <name type="scientific">Orbilia ellipsospora</name>
    <dbReference type="NCBI Taxonomy" id="2528407"/>
    <lineage>
        <taxon>Eukaryota</taxon>
        <taxon>Fungi</taxon>
        <taxon>Dikarya</taxon>
        <taxon>Ascomycota</taxon>
        <taxon>Pezizomycotina</taxon>
        <taxon>Orbiliomycetes</taxon>
        <taxon>Orbiliales</taxon>
        <taxon>Orbiliaceae</taxon>
        <taxon>Orbilia</taxon>
    </lineage>
</organism>
<reference evidence="3 4" key="1">
    <citation type="submission" date="2019-10" db="EMBL/GenBank/DDBJ databases">
        <authorList>
            <person name="Palmer J.M."/>
        </authorList>
    </citation>
    <scope>NUCLEOTIDE SEQUENCE [LARGE SCALE GENOMIC DNA]</scope>
    <source>
        <strain evidence="3 4">TWF694</strain>
    </source>
</reference>
<dbReference type="Proteomes" id="UP001365542">
    <property type="component" value="Unassembled WGS sequence"/>
</dbReference>
<comment type="caution">
    <text evidence="3">The sequence shown here is derived from an EMBL/GenBank/DDBJ whole genome shotgun (WGS) entry which is preliminary data.</text>
</comment>
<dbReference type="Gene3D" id="3.40.50.1820">
    <property type="entry name" value="alpha/beta hydrolase"/>
    <property type="match status" value="1"/>
</dbReference>
<evidence type="ECO:0000256" key="1">
    <source>
        <dbReference type="SAM" id="MobiDB-lite"/>
    </source>
</evidence>
<dbReference type="EMBL" id="JAVHJO010000009">
    <property type="protein sequence ID" value="KAK6537206.1"/>
    <property type="molecule type" value="Genomic_DNA"/>
</dbReference>
<feature type="region of interest" description="Disordered" evidence="1">
    <location>
        <begin position="26"/>
        <end position="47"/>
    </location>
</feature>
<gene>
    <name evidence="3" type="ORF">TWF694_011403</name>
</gene>
<sequence>MQVAGIRSRYATVFTKSNLRLAKPYRAMSSSSSPSSSSYRDSESQTFTLPDGRTLGYAEYGPSNGYPLFYFHGFPSSRIEAFPLDKVAHHRRIRVIALDRPGFGLSTFQPHRQFLDWPKDVAAFAQAKGVEKFSVLGASGGGPYAIACAKALPRHMMTSVGVFAGGPPWVAGRQHMPWFSRFSERLVNFSPTIFAGLARVIVSVFDWFVNLGPIKRRLDRVLENLRQKEQEKEKDKPEGEKLGMVGNEEYTAEQRRDRLLRLLYREPFVQGVAGFVHETKLLSDKSWGFEFEEVRYGPIRIWHGAKDYNAPIQMIRYMVDKLPNAVLTEFDGSHFTIANHIPGALLELIPEEEIKRHEEEMAEKSRNG</sequence>
<feature type="compositionally biased region" description="Low complexity" evidence="1">
    <location>
        <begin position="29"/>
        <end position="39"/>
    </location>
</feature>